<dbReference type="InterPro" id="IPR002645">
    <property type="entry name" value="STAS_dom"/>
</dbReference>
<dbReference type="STRING" id="1860102.ACCAA_670067"/>
<dbReference type="PROSITE" id="PS50801">
    <property type="entry name" value="STAS"/>
    <property type="match status" value="1"/>
</dbReference>
<accession>A0A1A8XWZ1</accession>
<dbReference type="EMBL" id="FLQX01000146">
    <property type="protein sequence ID" value="SBT09147.1"/>
    <property type="molecule type" value="Genomic_DNA"/>
</dbReference>
<proteinExistence type="predicted"/>
<dbReference type="InterPro" id="IPR036513">
    <property type="entry name" value="STAS_dom_sf"/>
</dbReference>
<gene>
    <name evidence="3" type="ORF">ACCAA_670067</name>
</gene>
<protein>
    <submittedName>
        <fullName evidence="3">Anti-sigma-factor antagonist</fullName>
    </submittedName>
</protein>
<organism evidence="3 4">
    <name type="scientific">Candidatus Accumulibacter aalborgensis</name>
    <dbReference type="NCBI Taxonomy" id="1860102"/>
    <lineage>
        <taxon>Bacteria</taxon>
        <taxon>Pseudomonadati</taxon>
        <taxon>Pseudomonadota</taxon>
        <taxon>Betaproteobacteria</taxon>
        <taxon>Candidatus Accumulibacter</taxon>
    </lineage>
</organism>
<dbReference type="AlphaFoldDB" id="A0A1A8XWZ1"/>
<evidence type="ECO:0000259" key="2">
    <source>
        <dbReference type="PROSITE" id="PS50801"/>
    </source>
</evidence>
<sequence length="414" mass="45529">MVFSFFKKSPEKKMVARPAAVPRAREEIPPLSGELPDGRRKPPAPAPAAGLARSDIPFATPVVDSDLPPLDLSEFVFSETETRFQVEDEVDPIDAEAEEAAMLYANCQDGAVRALLEHSTRLHRSGAGERLWLMLFDLFRLTSQKVAFEALEIEYAQSFEKSPPGWRDAAVALPVQAKAAGTLFFKGELTGDNNVGFDAVGQALEKTSRLRVDLSKVRRLDAAGCERFLALLRKARQGRREIDLLGRDYVAALLDSRIAPGRTEDRGCWLLRLEFCQLAGQLEAFEEAAINYAVTFEISPPSWEADRVLNAEAVPLTLAAVDQLVTDAYVIKGDIRAARFGDLPAYAAANNPVLIDCADVTRMDFLSAGALLNVLTTVRRTGRQIVFLHTNYLLAELFRVVGLKSVADVVLARN</sequence>
<evidence type="ECO:0000313" key="3">
    <source>
        <dbReference type="EMBL" id="SBT09147.1"/>
    </source>
</evidence>
<evidence type="ECO:0000256" key="1">
    <source>
        <dbReference type="SAM" id="MobiDB-lite"/>
    </source>
</evidence>
<dbReference type="SUPFAM" id="SSF52091">
    <property type="entry name" value="SpoIIaa-like"/>
    <property type="match status" value="2"/>
</dbReference>
<dbReference type="Pfam" id="PF13466">
    <property type="entry name" value="STAS_2"/>
    <property type="match status" value="1"/>
</dbReference>
<dbReference type="Gene3D" id="3.30.750.24">
    <property type="entry name" value="STAS domain"/>
    <property type="match status" value="1"/>
</dbReference>
<feature type="region of interest" description="Disordered" evidence="1">
    <location>
        <begin position="1"/>
        <end position="51"/>
    </location>
</feature>
<reference evidence="3 4" key="1">
    <citation type="submission" date="2016-06" db="EMBL/GenBank/DDBJ databases">
        <authorList>
            <person name="Kjaerup R.B."/>
            <person name="Dalgaard T.S."/>
            <person name="Juul-Madsen H.R."/>
        </authorList>
    </citation>
    <scope>NUCLEOTIDE SEQUENCE [LARGE SCALE GENOMIC DNA]</scope>
    <source>
        <strain evidence="3">3</strain>
    </source>
</reference>
<dbReference type="Proteomes" id="UP000199169">
    <property type="component" value="Unassembled WGS sequence"/>
</dbReference>
<name>A0A1A8XWZ1_9PROT</name>
<feature type="domain" description="STAS" evidence="2">
    <location>
        <begin position="353"/>
        <end position="414"/>
    </location>
</feature>
<evidence type="ECO:0000313" key="4">
    <source>
        <dbReference type="Proteomes" id="UP000199169"/>
    </source>
</evidence>
<keyword evidence="4" id="KW-1185">Reference proteome</keyword>
<dbReference type="InterPro" id="IPR058548">
    <property type="entry name" value="MlaB-like_STAS"/>
</dbReference>